<keyword evidence="2" id="KW-1185">Reference proteome</keyword>
<gene>
    <name evidence="1" type="ORF">TH606_00295</name>
</gene>
<dbReference type="RefSeq" id="WP_068540419.1">
    <property type="nucleotide sequence ID" value="NZ_LSFI01000001.1"/>
</dbReference>
<evidence type="ECO:0000313" key="1">
    <source>
        <dbReference type="EMBL" id="OAG28739.1"/>
    </source>
</evidence>
<protein>
    <recommendedName>
        <fullName evidence="3">RNA-binding protein</fullName>
    </recommendedName>
</protein>
<comment type="caution">
    <text evidence="1">The sequence shown here is derived from an EMBL/GenBank/DDBJ whole genome shotgun (WGS) entry which is preliminary data.</text>
</comment>
<evidence type="ECO:0000313" key="2">
    <source>
        <dbReference type="Proteomes" id="UP000076964"/>
    </source>
</evidence>
<dbReference type="InterPro" id="IPR019300">
    <property type="entry name" value="CooT"/>
</dbReference>
<proteinExistence type="predicted"/>
<dbReference type="Pfam" id="PF10133">
    <property type="entry name" value="CooT"/>
    <property type="match status" value="1"/>
</dbReference>
<organism evidence="1 2">
    <name type="scientific">Thermodesulfatator autotrophicus</name>
    <dbReference type="NCBI Taxonomy" id="1795632"/>
    <lineage>
        <taxon>Bacteria</taxon>
        <taxon>Pseudomonadati</taxon>
        <taxon>Thermodesulfobacteriota</taxon>
        <taxon>Thermodesulfobacteria</taxon>
        <taxon>Thermodesulfobacteriales</taxon>
        <taxon>Thermodesulfatatoraceae</taxon>
        <taxon>Thermodesulfatator</taxon>
    </lineage>
</organism>
<accession>A0A177ECL4</accession>
<dbReference type="EMBL" id="LSFI01000001">
    <property type="protein sequence ID" value="OAG28739.1"/>
    <property type="molecule type" value="Genomic_DNA"/>
</dbReference>
<dbReference type="AlphaFoldDB" id="A0A177ECL4"/>
<dbReference type="STRING" id="1795632.TH606_00295"/>
<sequence>MCQAIALWLKDGQEKEIMRDIVEIEIKPDGLVLKSFFEEPKKVEGEIVAIDFLKHKVFIKPKGKHQHE</sequence>
<evidence type="ECO:0008006" key="3">
    <source>
        <dbReference type="Google" id="ProtNLM"/>
    </source>
</evidence>
<dbReference type="OrthoDB" id="5422162at2"/>
<name>A0A177ECL4_9BACT</name>
<reference evidence="1 2" key="1">
    <citation type="submission" date="2016-02" db="EMBL/GenBank/DDBJ databases">
        <title>Draft genome sequence of Thermodesulfatator sp. S606.</title>
        <authorList>
            <person name="Lai Q."/>
            <person name="Cao J."/>
            <person name="Dupont S."/>
            <person name="Shao Z."/>
            <person name="Jebbar M."/>
            <person name="Alain K."/>
        </authorList>
    </citation>
    <scope>NUCLEOTIDE SEQUENCE [LARGE SCALE GENOMIC DNA]</scope>
    <source>
        <strain evidence="1 2">S606</strain>
    </source>
</reference>
<dbReference type="Proteomes" id="UP000076964">
    <property type="component" value="Unassembled WGS sequence"/>
</dbReference>